<keyword evidence="2" id="KW-1185">Reference proteome</keyword>
<dbReference type="EMBL" id="CM042060">
    <property type="protein sequence ID" value="KAI3677634.1"/>
    <property type="molecule type" value="Genomic_DNA"/>
</dbReference>
<reference evidence="1 2" key="2">
    <citation type="journal article" date="2022" name="Mol. Ecol. Resour.">
        <title>The genomes of chicory, endive, great burdock and yacon provide insights into Asteraceae paleo-polyploidization history and plant inulin production.</title>
        <authorList>
            <person name="Fan W."/>
            <person name="Wang S."/>
            <person name="Wang H."/>
            <person name="Wang A."/>
            <person name="Jiang F."/>
            <person name="Liu H."/>
            <person name="Zhao H."/>
            <person name="Xu D."/>
            <person name="Zhang Y."/>
        </authorList>
    </citation>
    <scope>NUCLEOTIDE SEQUENCE [LARGE SCALE GENOMIC DNA]</scope>
    <source>
        <strain evidence="2">cv. Niubang</strain>
    </source>
</reference>
<gene>
    <name evidence="1" type="ORF">L6452_36900</name>
</gene>
<evidence type="ECO:0000313" key="1">
    <source>
        <dbReference type="EMBL" id="KAI3677634.1"/>
    </source>
</evidence>
<organism evidence="1 2">
    <name type="scientific">Arctium lappa</name>
    <name type="common">Greater burdock</name>
    <name type="synonym">Lappa major</name>
    <dbReference type="NCBI Taxonomy" id="4217"/>
    <lineage>
        <taxon>Eukaryota</taxon>
        <taxon>Viridiplantae</taxon>
        <taxon>Streptophyta</taxon>
        <taxon>Embryophyta</taxon>
        <taxon>Tracheophyta</taxon>
        <taxon>Spermatophyta</taxon>
        <taxon>Magnoliopsida</taxon>
        <taxon>eudicotyledons</taxon>
        <taxon>Gunneridae</taxon>
        <taxon>Pentapetalae</taxon>
        <taxon>asterids</taxon>
        <taxon>campanulids</taxon>
        <taxon>Asterales</taxon>
        <taxon>Asteraceae</taxon>
        <taxon>Carduoideae</taxon>
        <taxon>Cardueae</taxon>
        <taxon>Arctiinae</taxon>
        <taxon>Arctium</taxon>
    </lineage>
</organism>
<accession>A0ACB8Y1D8</accession>
<protein>
    <submittedName>
        <fullName evidence="1">Uncharacterized protein</fullName>
    </submittedName>
</protein>
<name>A0ACB8Y1D8_ARCLA</name>
<evidence type="ECO:0000313" key="2">
    <source>
        <dbReference type="Proteomes" id="UP001055879"/>
    </source>
</evidence>
<proteinExistence type="predicted"/>
<reference evidence="2" key="1">
    <citation type="journal article" date="2022" name="Mol. Ecol. Resour.">
        <title>The genomes of chicory, endive, great burdock and yacon provide insights into Asteraceae palaeo-polyploidization history and plant inulin production.</title>
        <authorList>
            <person name="Fan W."/>
            <person name="Wang S."/>
            <person name="Wang H."/>
            <person name="Wang A."/>
            <person name="Jiang F."/>
            <person name="Liu H."/>
            <person name="Zhao H."/>
            <person name="Xu D."/>
            <person name="Zhang Y."/>
        </authorList>
    </citation>
    <scope>NUCLEOTIDE SEQUENCE [LARGE SCALE GENOMIC DNA]</scope>
    <source>
        <strain evidence="2">cv. Niubang</strain>
    </source>
</reference>
<dbReference type="Proteomes" id="UP001055879">
    <property type="component" value="Linkage Group LG14"/>
</dbReference>
<comment type="caution">
    <text evidence="1">The sequence shown here is derived from an EMBL/GenBank/DDBJ whole genome shotgun (WGS) entry which is preliminary data.</text>
</comment>
<sequence>MGSNEKTVQLKVFVDKKKKKVMFAEAEEDLVDILFSFFMLPLGTIARLSSSTHADLQVGSLTSLYESIVNLNGKHFTNDGCKDALVNPRNSSASVFQRLKVNLDDRNLVGAAVDDSDQGFVKKSSFIITDGLNVLPVLRNTSNILLNSLGFQNIDLLDERTMRFGVEEFLSLLKWSLVTNNPLTNLVFLTIPLGTVKRLTMDNSSSMALNNLYNSITSLGDENYLESEDIKTMLLYPKLAANYQRVTDFLPIYELSTIPGRFLKEQATFIVSDDLKVTVPSPSPSTSTLSMFNTLGIPDTEVVEMSIGEQEALLILKAYFTSTSVLTDCLNAFIKKREAEPSS</sequence>